<reference evidence="1" key="1">
    <citation type="submission" date="2016-10" db="EMBL/GenBank/DDBJ databases">
        <title>Sequence of Gallionella enrichment culture.</title>
        <authorList>
            <person name="Poehlein A."/>
            <person name="Muehling M."/>
            <person name="Daniel R."/>
        </authorList>
    </citation>
    <scope>NUCLEOTIDE SEQUENCE</scope>
</reference>
<dbReference type="EMBL" id="MLJW01001637">
    <property type="protein sequence ID" value="OIQ77349.1"/>
    <property type="molecule type" value="Genomic_DNA"/>
</dbReference>
<sequence>MRTFPVEDDLVALVWEQAKPAPFEQLTFSEALRRVLTKKATEEPVQVPPLPKAKTRVPTADELLAELNALPSGRNESRGRAPKADLRELVRLGVLKEGQELIFVDYKGHPQPKHKATVVGADLAYQQVRYSMSALSSLLLKQEGYIAESVRGPDHWTTADGKRVRELWENVLKQRGEK</sequence>
<organism evidence="1">
    <name type="scientific">mine drainage metagenome</name>
    <dbReference type="NCBI Taxonomy" id="410659"/>
    <lineage>
        <taxon>unclassified sequences</taxon>
        <taxon>metagenomes</taxon>
        <taxon>ecological metagenomes</taxon>
    </lineage>
</organism>
<name>A0A1J5QMX1_9ZZZZ</name>
<accession>A0A1J5QMX1</accession>
<gene>
    <name evidence="1" type="ORF">GALL_409560</name>
</gene>
<proteinExistence type="predicted"/>
<evidence type="ECO:0000313" key="1">
    <source>
        <dbReference type="EMBL" id="OIQ77349.1"/>
    </source>
</evidence>
<evidence type="ECO:0008006" key="2">
    <source>
        <dbReference type="Google" id="ProtNLM"/>
    </source>
</evidence>
<dbReference type="AlphaFoldDB" id="A0A1J5QMX1"/>
<protein>
    <recommendedName>
        <fullName evidence="2">RAMA domain-containing protein</fullName>
    </recommendedName>
</protein>
<comment type="caution">
    <text evidence="1">The sequence shown here is derived from an EMBL/GenBank/DDBJ whole genome shotgun (WGS) entry which is preliminary data.</text>
</comment>